<dbReference type="STRING" id="188477.A0A3S1BMM1"/>
<dbReference type="PANTHER" id="PTHR24322:SF736">
    <property type="entry name" value="RETINOL DEHYDROGENASE 10"/>
    <property type="match status" value="1"/>
</dbReference>
<proteinExistence type="inferred from homology"/>
<dbReference type="GO" id="GO:0005811">
    <property type="term" value="C:lipid droplet"/>
    <property type="evidence" value="ECO:0007669"/>
    <property type="project" value="TreeGrafter"/>
</dbReference>
<comment type="similarity">
    <text evidence="1">Belongs to the short-chain dehydrogenases/reductases (SDR) family.</text>
</comment>
<accession>A0A3S1BMM1</accession>
<dbReference type="Gene3D" id="3.40.50.720">
    <property type="entry name" value="NAD(P)-binding Rossmann-like Domain"/>
    <property type="match status" value="2"/>
</dbReference>
<comment type="caution">
    <text evidence="3">The sequence shown here is derived from an EMBL/GenBank/DDBJ whole genome shotgun (WGS) entry which is preliminary data.</text>
</comment>
<dbReference type="Proteomes" id="UP000271974">
    <property type="component" value="Unassembled WGS sequence"/>
</dbReference>
<dbReference type="EMBL" id="RQTK01000118">
    <property type="protein sequence ID" value="RUS87164.1"/>
    <property type="molecule type" value="Genomic_DNA"/>
</dbReference>
<keyword evidence="4" id="KW-1185">Reference proteome</keyword>
<dbReference type="PANTHER" id="PTHR24322">
    <property type="entry name" value="PKSB"/>
    <property type="match status" value="1"/>
</dbReference>
<gene>
    <name evidence="3" type="ORF">EGW08_005096</name>
</gene>
<dbReference type="Pfam" id="PF00106">
    <property type="entry name" value="adh_short"/>
    <property type="match status" value="1"/>
</dbReference>
<dbReference type="InterPro" id="IPR002347">
    <property type="entry name" value="SDR_fam"/>
</dbReference>
<dbReference type="InterPro" id="IPR036291">
    <property type="entry name" value="NAD(P)-bd_dom_sf"/>
</dbReference>
<dbReference type="GO" id="GO:0016616">
    <property type="term" value="F:oxidoreductase activity, acting on the CH-OH group of donors, NAD or NADP as acceptor"/>
    <property type="evidence" value="ECO:0007669"/>
    <property type="project" value="TreeGrafter"/>
</dbReference>
<protein>
    <submittedName>
        <fullName evidence="3">Uncharacterized protein</fullName>
    </submittedName>
</protein>
<evidence type="ECO:0000313" key="3">
    <source>
        <dbReference type="EMBL" id="RUS87164.1"/>
    </source>
</evidence>
<dbReference type="AlphaFoldDB" id="A0A3S1BMM1"/>
<dbReference type="OrthoDB" id="10253736at2759"/>
<evidence type="ECO:0000256" key="1">
    <source>
        <dbReference type="ARBA" id="ARBA00006484"/>
    </source>
</evidence>
<sequence length="171" mass="18928">MNLFLETQVFLCEFLWLWLVAIYKAVMPANLLPHKDIEGWTVLVTGSGSGIGRLIALRFSGLGCRLVLWDIDQAGNEKTAELIREAKPGAHAWTYTVDLSRRDQVYEAAKQTVRSFLPVMVQKNRGHVVTVASSAGMFGTAGMVDYCSSKFTVFGERSYVATDSGDGRLLF</sequence>
<evidence type="ECO:0000256" key="2">
    <source>
        <dbReference type="ARBA" id="ARBA00023002"/>
    </source>
</evidence>
<dbReference type="SUPFAM" id="SSF51735">
    <property type="entry name" value="NAD(P)-binding Rossmann-fold domains"/>
    <property type="match status" value="1"/>
</dbReference>
<keyword evidence="2" id="KW-0560">Oxidoreductase</keyword>
<evidence type="ECO:0000313" key="4">
    <source>
        <dbReference type="Proteomes" id="UP000271974"/>
    </source>
</evidence>
<organism evidence="3 4">
    <name type="scientific">Elysia chlorotica</name>
    <name type="common">Eastern emerald elysia</name>
    <name type="synonym">Sea slug</name>
    <dbReference type="NCBI Taxonomy" id="188477"/>
    <lineage>
        <taxon>Eukaryota</taxon>
        <taxon>Metazoa</taxon>
        <taxon>Spiralia</taxon>
        <taxon>Lophotrochozoa</taxon>
        <taxon>Mollusca</taxon>
        <taxon>Gastropoda</taxon>
        <taxon>Heterobranchia</taxon>
        <taxon>Euthyneura</taxon>
        <taxon>Panpulmonata</taxon>
        <taxon>Sacoglossa</taxon>
        <taxon>Placobranchoidea</taxon>
        <taxon>Plakobranchidae</taxon>
        <taxon>Elysia</taxon>
    </lineage>
</organism>
<reference evidence="3 4" key="1">
    <citation type="submission" date="2019-01" db="EMBL/GenBank/DDBJ databases">
        <title>A draft genome assembly of the solar-powered sea slug Elysia chlorotica.</title>
        <authorList>
            <person name="Cai H."/>
            <person name="Li Q."/>
            <person name="Fang X."/>
            <person name="Li J."/>
            <person name="Curtis N.E."/>
            <person name="Altenburger A."/>
            <person name="Shibata T."/>
            <person name="Feng M."/>
            <person name="Maeda T."/>
            <person name="Schwartz J.A."/>
            <person name="Shigenobu S."/>
            <person name="Lundholm N."/>
            <person name="Nishiyama T."/>
            <person name="Yang H."/>
            <person name="Hasebe M."/>
            <person name="Li S."/>
            <person name="Pierce S.K."/>
            <person name="Wang J."/>
        </authorList>
    </citation>
    <scope>NUCLEOTIDE SEQUENCE [LARGE SCALE GENOMIC DNA]</scope>
    <source>
        <strain evidence="3">EC2010</strain>
        <tissue evidence="3">Whole organism of an adult</tissue>
    </source>
</reference>
<name>A0A3S1BMM1_ELYCH</name>
<dbReference type="PRINTS" id="PR00081">
    <property type="entry name" value="GDHRDH"/>
</dbReference>